<comment type="caution">
    <text evidence="1">The sequence shown here is derived from an EMBL/GenBank/DDBJ whole genome shotgun (WGS) entry which is preliminary data.</text>
</comment>
<dbReference type="RefSeq" id="WP_048003838.1">
    <property type="nucleotide sequence ID" value="NZ_CP047095.1"/>
</dbReference>
<evidence type="ECO:0000313" key="1">
    <source>
        <dbReference type="EMBL" id="KZE45478.1"/>
    </source>
</evidence>
<sequence>MKEEFSFRFQVKKVEEAYDGNESRHVHVLAKVFDQEKELIHEGMYRVKFNEIGIFPFPADIAGQVQSKALQRLLMVELKRYIKPQRKFLTPGEYKPVW</sequence>
<name>A0A0J5SWP4_9BACI</name>
<gene>
    <name evidence="1" type="ORF">AV649_04610</name>
</gene>
<dbReference type="PATRIC" id="fig|189381.10.peg.2799"/>
<dbReference type="OrthoDB" id="2969222at2"/>
<protein>
    <submittedName>
        <fullName evidence="1">Uncharacterized protein</fullName>
    </submittedName>
</protein>
<dbReference type="Proteomes" id="UP000076510">
    <property type="component" value="Unassembled WGS sequence"/>
</dbReference>
<reference evidence="2" key="1">
    <citation type="submission" date="2016-01" db="EMBL/GenBank/DDBJ databases">
        <title>Whole genome sequencing of Bhargavaea cecembensis T14.</title>
        <authorList>
            <person name="Hong K.W."/>
        </authorList>
    </citation>
    <scope>NUCLEOTIDE SEQUENCE [LARGE SCALE GENOMIC DNA]</scope>
    <source>
        <strain evidence="2">M19</strain>
    </source>
</reference>
<dbReference type="EMBL" id="LQQY01000034">
    <property type="protein sequence ID" value="KZE45478.1"/>
    <property type="molecule type" value="Genomic_DNA"/>
</dbReference>
<proteinExistence type="predicted"/>
<evidence type="ECO:0000313" key="2">
    <source>
        <dbReference type="Proteomes" id="UP000076510"/>
    </source>
</evidence>
<accession>A0A0J5SWP4</accession>
<organism evidence="1 2">
    <name type="scientific">Rossellomorea marisflavi</name>
    <dbReference type="NCBI Taxonomy" id="189381"/>
    <lineage>
        <taxon>Bacteria</taxon>
        <taxon>Bacillati</taxon>
        <taxon>Bacillota</taxon>
        <taxon>Bacilli</taxon>
        <taxon>Bacillales</taxon>
        <taxon>Bacillaceae</taxon>
        <taxon>Rossellomorea</taxon>
    </lineage>
</organism>
<dbReference type="AlphaFoldDB" id="A0A0J5SWP4"/>